<accession>U5QE66</accession>
<sequence>MKTSGNGLLGSFVLVAVVIGFLLSCLTIWNTVQLQILAHRPLPSLVQLSDGRSIAVTAQAHYEREPEVIRRFVGESVQMLFTWRYTIAASLPGQSASRDPGIVLSNRARLPSSVYQAGFCLSEDLRSELLRQLAALSSRVVSGRNSQVIFNASLIGQPQPVAGQPYTWTVNVVGAQVVYSPERVEGEPIPFNKQITVRAIDAPLPVEGLLQTPLEQAVARIRASGLEIVAMRSLEPNSPS</sequence>
<dbReference type="HOGENOM" id="CLU_094546_0_0_3"/>
<name>U5QE66_GLOK1</name>
<dbReference type="eggNOG" id="ENOG5031RVX">
    <property type="taxonomic scope" value="Bacteria"/>
</dbReference>
<reference evidence="2 3" key="1">
    <citation type="journal article" date="2013" name="PLoS ONE">
        <title>Cultivation and Complete Genome Sequencing of Gloeobacter kilaueensis sp. nov., from a Lava Cave in Kilauea Caldera, Hawai'i.</title>
        <authorList>
            <person name="Saw J.H."/>
            <person name="Schatz M."/>
            <person name="Brown M.V."/>
            <person name="Kunkel D.D."/>
            <person name="Foster J.S."/>
            <person name="Shick H."/>
            <person name="Christensen S."/>
            <person name="Hou S."/>
            <person name="Wan X."/>
            <person name="Donachie S.P."/>
        </authorList>
    </citation>
    <scope>NUCLEOTIDE SEQUENCE [LARGE SCALE GENOMIC DNA]</scope>
    <source>
        <strain evidence="3">JS</strain>
    </source>
</reference>
<dbReference type="STRING" id="1183438.GKIL_1006"/>
<evidence type="ECO:0000313" key="2">
    <source>
        <dbReference type="EMBL" id="AGY57252.1"/>
    </source>
</evidence>
<evidence type="ECO:0000256" key="1">
    <source>
        <dbReference type="SAM" id="Phobius"/>
    </source>
</evidence>
<dbReference type="EMBL" id="CP003587">
    <property type="protein sequence ID" value="AGY57252.1"/>
    <property type="molecule type" value="Genomic_DNA"/>
</dbReference>
<dbReference type="AlphaFoldDB" id="U5QE66"/>
<dbReference type="PROSITE" id="PS51257">
    <property type="entry name" value="PROKAR_LIPOPROTEIN"/>
    <property type="match status" value="1"/>
</dbReference>
<keyword evidence="1" id="KW-1133">Transmembrane helix</keyword>
<protein>
    <submittedName>
        <fullName evidence="2">Uncharacterized protein</fullName>
    </submittedName>
</protein>
<dbReference type="KEGG" id="glj:GKIL_1006"/>
<dbReference type="RefSeq" id="WP_023172318.1">
    <property type="nucleotide sequence ID" value="NC_022600.1"/>
</dbReference>
<dbReference type="OrthoDB" id="528950at2"/>
<dbReference type="Proteomes" id="UP000017396">
    <property type="component" value="Chromosome"/>
</dbReference>
<gene>
    <name evidence="2" type="ORF">GKIL_1006</name>
</gene>
<organism evidence="2 3">
    <name type="scientific">Gloeobacter kilaueensis (strain ATCC BAA-2537 / CCAP 1431/1 / ULC 316 / JS1)</name>
    <dbReference type="NCBI Taxonomy" id="1183438"/>
    <lineage>
        <taxon>Bacteria</taxon>
        <taxon>Bacillati</taxon>
        <taxon>Cyanobacteriota</taxon>
        <taxon>Cyanophyceae</taxon>
        <taxon>Gloeobacterales</taxon>
        <taxon>Gloeobacteraceae</taxon>
        <taxon>Gloeobacter</taxon>
    </lineage>
</organism>
<keyword evidence="1" id="KW-0472">Membrane</keyword>
<proteinExistence type="predicted"/>
<keyword evidence="1" id="KW-0812">Transmembrane</keyword>
<feature type="transmembrane region" description="Helical" evidence="1">
    <location>
        <begin position="7"/>
        <end position="29"/>
    </location>
</feature>
<keyword evidence="3" id="KW-1185">Reference proteome</keyword>
<evidence type="ECO:0000313" key="3">
    <source>
        <dbReference type="Proteomes" id="UP000017396"/>
    </source>
</evidence>